<proteinExistence type="predicted"/>
<evidence type="ECO:0000313" key="1">
    <source>
        <dbReference type="EMBL" id="MPM20836.1"/>
    </source>
</evidence>
<comment type="caution">
    <text evidence="1">The sequence shown here is derived from an EMBL/GenBank/DDBJ whole genome shotgun (WGS) entry which is preliminary data.</text>
</comment>
<dbReference type="EMBL" id="VSSQ01003467">
    <property type="protein sequence ID" value="MPM20836.1"/>
    <property type="molecule type" value="Genomic_DNA"/>
</dbReference>
<name>A0A644XX53_9ZZZZ</name>
<dbReference type="AlphaFoldDB" id="A0A644XX53"/>
<organism evidence="1">
    <name type="scientific">bioreactor metagenome</name>
    <dbReference type="NCBI Taxonomy" id="1076179"/>
    <lineage>
        <taxon>unclassified sequences</taxon>
        <taxon>metagenomes</taxon>
        <taxon>ecological metagenomes</taxon>
    </lineage>
</organism>
<gene>
    <name evidence="1" type="ORF">SDC9_67274</name>
</gene>
<dbReference type="AntiFam" id="ANF00084">
    <property type="entry name" value="Shadow ORF (opposite mutS)"/>
</dbReference>
<protein>
    <submittedName>
        <fullName evidence="1">Uncharacterized protein</fullName>
    </submittedName>
</protein>
<accession>A0A644XX53</accession>
<sequence length="204" mass="23652">MIGDGFLKMGQAALLGIRKIAQQQDKHILFRLLRQLRNQVLEVRFRNQLCLNGNQDAKVFFQLFRQAFSRFFVQDDFFERQRLELVEYGILVGQQGDFQFPRSDIGISQRIAARFVPDDTGQVIVCLALASVLIQKRTGCNDPHDFPAHHAFCQLGVFHLFANGNLVPHFHESPYVFRCSMKRDPAHRNRFIGIFVAARERNFQ</sequence>
<reference evidence="1" key="1">
    <citation type="submission" date="2019-08" db="EMBL/GenBank/DDBJ databases">
        <authorList>
            <person name="Kucharzyk K."/>
            <person name="Murdoch R.W."/>
            <person name="Higgins S."/>
            <person name="Loffler F."/>
        </authorList>
    </citation>
    <scope>NUCLEOTIDE SEQUENCE</scope>
</reference>